<dbReference type="EMBL" id="JAPFFF010000008">
    <property type="protein sequence ID" value="KAK8884896.1"/>
    <property type="molecule type" value="Genomic_DNA"/>
</dbReference>
<keyword evidence="2" id="KW-1185">Reference proteome</keyword>
<evidence type="ECO:0000313" key="2">
    <source>
        <dbReference type="Proteomes" id="UP001470230"/>
    </source>
</evidence>
<comment type="caution">
    <text evidence="1">The sequence shown here is derived from an EMBL/GenBank/DDBJ whole genome shotgun (WGS) entry which is preliminary data.</text>
</comment>
<organism evidence="1 2">
    <name type="scientific">Tritrichomonas musculus</name>
    <dbReference type="NCBI Taxonomy" id="1915356"/>
    <lineage>
        <taxon>Eukaryota</taxon>
        <taxon>Metamonada</taxon>
        <taxon>Parabasalia</taxon>
        <taxon>Tritrichomonadida</taxon>
        <taxon>Tritrichomonadidae</taxon>
        <taxon>Tritrichomonas</taxon>
    </lineage>
</organism>
<name>A0ABR2K1P9_9EUKA</name>
<protein>
    <submittedName>
        <fullName evidence="1">Uncharacterized protein</fullName>
    </submittedName>
</protein>
<gene>
    <name evidence="1" type="ORF">M9Y10_044019</name>
</gene>
<evidence type="ECO:0000313" key="1">
    <source>
        <dbReference type="EMBL" id="KAK8884896.1"/>
    </source>
</evidence>
<proteinExistence type="predicted"/>
<accession>A0ABR2K1P9</accession>
<sequence length="192" mass="22300">MKNKSTSNNSMGIEAEMDKIPNISFAHQFVYHLKDVPIENYDYRLVPNGFVNVHLPNITSIRVPFHPLMDMEQFRNHLQKVLDSTINESSLSSSNYYDCNNFHLVTSKGIIDEDSTLDASSIKEGTIILMISKGISTAEIIKQRDYWLKKREKRLSSPNTPRKERTPEQLIKIRKTLSKRSRFGSKYSFKWI</sequence>
<dbReference type="Proteomes" id="UP001470230">
    <property type="component" value="Unassembled WGS sequence"/>
</dbReference>
<reference evidence="1 2" key="1">
    <citation type="submission" date="2024-04" db="EMBL/GenBank/DDBJ databases">
        <title>Tritrichomonas musculus Genome.</title>
        <authorList>
            <person name="Alves-Ferreira E."/>
            <person name="Grigg M."/>
            <person name="Lorenzi H."/>
            <person name="Galac M."/>
        </authorList>
    </citation>
    <scope>NUCLEOTIDE SEQUENCE [LARGE SCALE GENOMIC DNA]</scope>
    <source>
        <strain evidence="1 2">EAF2021</strain>
    </source>
</reference>